<protein>
    <submittedName>
        <fullName evidence="1">Putative membrane protein</fullName>
    </submittedName>
</protein>
<comment type="caution">
    <text evidence="1">The sequence shown here is derived from an EMBL/GenBank/DDBJ whole genome shotgun (WGS) entry which is preliminary data.</text>
</comment>
<dbReference type="PATRIC" id="fig|1122247.3.peg.2789"/>
<name>K5B851_MYCHD</name>
<dbReference type="Proteomes" id="UP000006265">
    <property type="component" value="Unassembled WGS sequence"/>
</dbReference>
<organism evidence="1 2">
    <name type="scientific">Mycolicibacterium hassiacum (strain DSM 44199 / CIP 105218 / JCM 12690 / 3849)</name>
    <name type="common">Mycobacterium hassiacum</name>
    <dbReference type="NCBI Taxonomy" id="1122247"/>
    <lineage>
        <taxon>Bacteria</taxon>
        <taxon>Bacillati</taxon>
        <taxon>Actinomycetota</taxon>
        <taxon>Actinomycetes</taxon>
        <taxon>Mycobacteriales</taxon>
        <taxon>Mycobacteriaceae</taxon>
        <taxon>Mycolicibacterium</taxon>
    </lineage>
</organism>
<evidence type="ECO:0000313" key="1">
    <source>
        <dbReference type="EMBL" id="EKF23088.1"/>
    </source>
</evidence>
<accession>K5B851</accession>
<sequence>MGRVTPKRSDPNRPDSAQRTAILWTPLIVGLALGASVAAATGFWWWSTIGVLGGAAVGWVGYSRRR</sequence>
<dbReference type="AlphaFoldDB" id="K5B851"/>
<evidence type="ECO:0000313" key="2">
    <source>
        <dbReference type="Proteomes" id="UP000006265"/>
    </source>
</evidence>
<keyword evidence="2" id="KW-1185">Reference proteome</keyword>
<proteinExistence type="predicted"/>
<dbReference type="STRING" id="1122247.GCA_000379865_02516"/>
<reference evidence="1 2" key="1">
    <citation type="journal article" date="2012" name="J. Bacteriol.">
        <title>Genome sequence of Mycobacterium hassiacum DSM 44199, a rare source of heat-stable mycobacterial proteins.</title>
        <authorList>
            <person name="Tiago I."/>
            <person name="Maranha A."/>
            <person name="Mendes V."/>
            <person name="Alarico S."/>
            <person name="Moynihan P.J."/>
            <person name="Clarke A.J."/>
            <person name="Macedo-Ribeiro S."/>
            <person name="Pereira P.J."/>
            <person name="Empadinhas N."/>
        </authorList>
    </citation>
    <scope>NUCLEOTIDE SEQUENCE [LARGE SCALE GENOMIC DNA]</scope>
    <source>
        <strain evidence="2">DSM 44199 / CIP 105218 / JCM 12690 / 3849</strain>
    </source>
</reference>
<gene>
    <name evidence="1" type="ORF">C731_2905</name>
</gene>
<dbReference type="EMBL" id="AMRA01000081">
    <property type="protein sequence ID" value="EKF23088.1"/>
    <property type="molecule type" value="Genomic_DNA"/>
</dbReference>